<feature type="region of interest" description="Disordered" evidence="1">
    <location>
        <begin position="264"/>
        <end position="400"/>
    </location>
</feature>
<feature type="region of interest" description="Disordered" evidence="1">
    <location>
        <begin position="1"/>
        <end position="35"/>
    </location>
</feature>
<evidence type="ECO:0000313" key="3">
    <source>
        <dbReference type="Proteomes" id="UP001158049"/>
    </source>
</evidence>
<name>A0ABY1PVT4_9BURK</name>
<protein>
    <submittedName>
        <fullName evidence="2">Uncharacterized protein</fullName>
    </submittedName>
</protein>
<comment type="caution">
    <text evidence="2">The sequence shown here is derived from an EMBL/GenBank/DDBJ whole genome shotgun (WGS) entry which is preliminary data.</text>
</comment>
<proteinExistence type="predicted"/>
<organism evidence="2 3">
    <name type="scientific">Noviherbaspirillum suwonense</name>
    <dbReference type="NCBI Taxonomy" id="1224511"/>
    <lineage>
        <taxon>Bacteria</taxon>
        <taxon>Pseudomonadati</taxon>
        <taxon>Pseudomonadota</taxon>
        <taxon>Betaproteobacteria</taxon>
        <taxon>Burkholderiales</taxon>
        <taxon>Oxalobacteraceae</taxon>
        <taxon>Noviherbaspirillum</taxon>
    </lineage>
</organism>
<feature type="compositionally biased region" description="Basic and acidic residues" evidence="1">
    <location>
        <begin position="300"/>
        <end position="314"/>
    </location>
</feature>
<feature type="compositionally biased region" description="Basic and acidic residues" evidence="1">
    <location>
        <begin position="332"/>
        <end position="342"/>
    </location>
</feature>
<keyword evidence="3" id="KW-1185">Reference proteome</keyword>
<feature type="compositionally biased region" description="Low complexity" evidence="1">
    <location>
        <begin position="343"/>
        <end position="377"/>
    </location>
</feature>
<feature type="compositionally biased region" description="Basic and acidic residues" evidence="1">
    <location>
        <begin position="1"/>
        <end position="28"/>
    </location>
</feature>
<sequence length="400" mass="41545">MKRAGLGERPSDSLCSDHTHREGGKRADAGSVDAQQAAMASGGAAAVFSRPAAVVTEPASVSGSKPEAEAADRREAWLDRGQFPSFEFASIEDAEVLEAEAVLRGVARPVATPPRFQDEQARRLTGVAADMQKLIQSDVALIMKELAMLPAPGSTASSTVSGAKTAFSLFVKHLQDAKLAAAAGDQDRMTAELTLALGRLQHFTDSHAAPGASKPLAFNASQPKVRSTLASLASACRHWGGAEAATETSSSSTDAHDSTGLLASETRARSVSSPERPAVVPTPGDSRSPDSSRPASPGRKPSDRKNEKDREKARSPNNTAGRKLKALFTRSSEGRNSKKPEADAGSDPRSPRSRAGSASEPAGPAADRPAADAVASPTRSRASSGLASPVRGEKHTDTDT</sequence>
<accession>A0ABY1PVT4</accession>
<dbReference type="Proteomes" id="UP001158049">
    <property type="component" value="Unassembled WGS sequence"/>
</dbReference>
<dbReference type="EMBL" id="FXUL01000002">
    <property type="protein sequence ID" value="SMP48516.1"/>
    <property type="molecule type" value="Genomic_DNA"/>
</dbReference>
<evidence type="ECO:0000256" key="1">
    <source>
        <dbReference type="SAM" id="MobiDB-lite"/>
    </source>
</evidence>
<feature type="compositionally biased region" description="Low complexity" evidence="1">
    <location>
        <begin position="281"/>
        <end position="299"/>
    </location>
</feature>
<reference evidence="2 3" key="1">
    <citation type="submission" date="2017-05" db="EMBL/GenBank/DDBJ databases">
        <authorList>
            <person name="Varghese N."/>
            <person name="Submissions S."/>
        </authorList>
    </citation>
    <scope>NUCLEOTIDE SEQUENCE [LARGE SCALE GENOMIC DNA]</scope>
    <source>
        <strain evidence="2 3">DSM 26001</strain>
    </source>
</reference>
<gene>
    <name evidence="2" type="ORF">SAMN06295970_102159</name>
</gene>
<feature type="compositionally biased region" description="Basic and acidic residues" evidence="1">
    <location>
        <begin position="391"/>
        <end position="400"/>
    </location>
</feature>
<evidence type="ECO:0000313" key="2">
    <source>
        <dbReference type="EMBL" id="SMP48516.1"/>
    </source>
</evidence>